<feature type="transmembrane region" description="Helical" evidence="8">
    <location>
        <begin position="104"/>
        <end position="121"/>
    </location>
</feature>
<sequence length="366" mass="38448">MTRFLDVISPLVSGLGLAALVVLAFSLLLRNSSQKRPNGLVLGLLFGFGAMAAMVYPAIYSPGILIDTRAVMLVLAAPFGGPLAAFVSMAMAALTRLYVGGSGLYAGLLGIAVSGGVGLAYRYGLNNRLDLRGLVNLGLLTPVYLLAFALLPRDVAAAALVSTGPHVVVLNFAGVVLLGSALAYELNHHDRLIALQAAAERDPLTKLANRRALEAFSHTSALHLGSGGEGYAAVMFDLDHFKTVNDTFGHDAGDIVLSEVATAIRSNVRHSDFVVRYGGEEILVVLPGASAEGAYGLAETVRRKIAALAIAYHEQSIKITVSAGVACSSERCGDLDAVIKKADEALYRAKSAGRNRSEIFYHTRAA</sequence>
<dbReference type="Pfam" id="PF07694">
    <property type="entry name" value="5TM-5TMR_LYT"/>
    <property type="match status" value="1"/>
</dbReference>
<comment type="subcellular location">
    <subcellularLocation>
        <location evidence="1">Cell membrane</location>
        <topology evidence="1">Multi-pass membrane protein</topology>
    </subcellularLocation>
</comment>
<dbReference type="RefSeq" id="WP_141147542.1">
    <property type="nucleotide sequence ID" value="NZ_VHLG01000001.1"/>
</dbReference>
<dbReference type="GO" id="GO:1902201">
    <property type="term" value="P:negative regulation of bacterial-type flagellum-dependent cell motility"/>
    <property type="evidence" value="ECO:0007669"/>
    <property type="project" value="TreeGrafter"/>
</dbReference>
<dbReference type="InterPro" id="IPR043128">
    <property type="entry name" value="Rev_trsase/Diguanyl_cyclase"/>
</dbReference>
<dbReference type="PROSITE" id="PS50887">
    <property type="entry name" value="GGDEF"/>
    <property type="match status" value="1"/>
</dbReference>
<dbReference type="GO" id="GO:0000155">
    <property type="term" value="F:phosphorelay sensor kinase activity"/>
    <property type="evidence" value="ECO:0007669"/>
    <property type="project" value="InterPro"/>
</dbReference>
<comment type="caution">
    <text evidence="10">The sequence shown here is derived from an EMBL/GenBank/DDBJ whole genome shotgun (WGS) entry which is preliminary data.</text>
</comment>
<evidence type="ECO:0000313" key="11">
    <source>
        <dbReference type="Proteomes" id="UP000318801"/>
    </source>
</evidence>
<dbReference type="OrthoDB" id="9812260at2"/>
<feature type="transmembrane region" description="Helical" evidence="8">
    <location>
        <begin position="71"/>
        <end position="98"/>
    </location>
</feature>
<dbReference type="SUPFAM" id="SSF55073">
    <property type="entry name" value="Nucleotide cyclase"/>
    <property type="match status" value="1"/>
</dbReference>
<dbReference type="InterPro" id="IPR029787">
    <property type="entry name" value="Nucleotide_cyclase"/>
</dbReference>
<dbReference type="PANTHER" id="PTHR45138">
    <property type="entry name" value="REGULATORY COMPONENTS OF SENSORY TRANSDUCTION SYSTEM"/>
    <property type="match status" value="1"/>
</dbReference>
<keyword evidence="3" id="KW-1003">Cell membrane</keyword>
<dbReference type="GO" id="GO:0005886">
    <property type="term" value="C:plasma membrane"/>
    <property type="evidence" value="ECO:0007669"/>
    <property type="project" value="UniProtKB-SubCell"/>
</dbReference>
<dbReference type="InterPro" id="IPR050469">
    <property type="entry name" value="Diguanylate_Cyclase"/>
</dbReference>
<proteinExistence type="predicted"/>
<evidence type="ECO:0000256" key="4">
    <source>
        <dbReference type="ARBA" id="ARBA00022692"/>
    </source>
</evidence>
<dbReference type="PANTHER" id="PTHR45138:SF9">
    <property type="entry name" value="DIGUANYLATE CYCLASE DGCM-RELATED"/>
    <property type="match status" value="1"/>
</dbReference>
<accession>A0A506UK12</accession>
<dbReference type="GO" id="GO:0043709">
    <property type="term" value="P:cell adhesion involved in single-species biofilm formation"/>
    <property type="evidence" value="ECO:0007669"/>
    <property type="project" value="TreeGrafter"/>
</dbReference>
<dbReference type="Pfam" id="PF00990">
    <property type="entry name" value="GGDEF"/>
    <property type="match status" value="1"/>
</dbReference>
<dbReference type="EC" id="2.7.7.65" evidence="2"/>
<keyword evidence="4 8" id="KW-0812">Transmembrane</keyword>
<evidence type="ECO:0000256" key="1">
    <source>
        <dbReference type="ARBA" id="ARBA00004651"/>
    </source>
</evidence>
<dbReference type="SMART" id="SM00267">
    <property type="entry name" value="GGDEF"/>
    <property type="match status" value="1"/>
</dbReference>
<dbReference type="AlphaFoldDB" id="A0A506UK12"/>
<feature type="transmembrane region" description="Helical" evidence="8">
    <location>
        <begin position="40"/>
        <end position="59"/>
    </location>
</feature>
<dbReference type="InterPro" id="IPR000160">
    <property type="entry name" value="GGDEF_dom"/>
</dbReference>
<feature type="transmembrane region" description="Helical" evidence="8">
    <location>
        <begin position="163"/>
        <end position="184"/>
    </location>
</feature>
<reference evidence="10 11" key="1">
    <citation type="submission" date="2019-06" db="EMBL/GenBank/DDBJ databases">
        <authorList>
            <person name="Li M."/>
        </authorList>
    </citation>
    <scope>NUCLEOTIDE SEQUENCE [LARGE SCALE GENOMIC DNA]</scope>
    <source>
        <strain evidence="10 11">BGMRC2036</strain>
    </source>
</reference>
<evidence type="ECO:0000256" key="3">
    <source>
        <dbReference type="ARBA" id="ARBA00022475"/>
    </source>
</evidence>
<feature type="transmembrane region" description="Helical" evidence="8">
    <location>
        <begin position="133"/>
        <end position="151"/>
    </location>
</feature>
<protein>
    <recommendedName>
        <fullName evidence="2">diguanylate cyclase</fullName>
        <ecNumber evidence="2">2.7.7.65</ecNumber>
    </recommendedName>
</protein>
<keyword evidence="6 8" id="KW-0472">Membrane</keyword>
<feature type="transmembrane region" description="Helical" evidence="8">
    <location>
        <begin position="7"/>
        <end position="28"/>
    </location>
</feature>
<dbReference type="InterPro" id="IPR011620">
    <property type="entry name" value="Sig_transdc_His_kinase_LytS_TM"/>
</dbReference>
<organism evidence="10 11">
    <name type="scientific">Martelella alba</name>
    <dbReference type="NCBI Taxonomy" id="2590451"/>
    <lineage>
        <taxon>Bacteria</taxon>
        <taxon>Pseudomonadati</taxon>
        <taxon>Pseudomonadota</taxon>
        <taxon>Alphaproteobacteria</taxon>
        <taxon>Hyphomicrobiales</taxon>
        <taxon>Aurantimonadaceae</taxon>
        <taxon>Martelella</taxon>
    </lineage>
</organism>
<evidence type="ECO:0000256" key="5">
    <source>
        <dbReference type="ARBA" id="ARBA00022989"/>
    </source>
</evidence>
<dbReference type="CDD" id="cd01949">
    <property type="entry name" value="GGDEF"/>
    <property type="match status" value="1"/>
</dbReference>
<dbReference type="Gene3D" id="3.30.70.270">
    <property type="match status" value="1"/>
</dbReference>
<dbReference type="EMBL" id="VHLG01000001">
    <property type="protein sequence ID" value="TPW33603.1"/>
    <property type="molecule type" value="Genomic_DNA"/>
</dbReference>
<dbReference type="FunFam" id="3.30.70.270:FF:000001">
    <property type="entry name" value="Diguanylate cyclase domain protein"/>
    <property type="match status" value="1"/>
</dbReference>
<evidence type="ECO:0000256" key="8">
    <source>
        <dbReference type="SAM" id="Phobius"/>
    </source>
</evidence>
<evidence type="ECO:0000259" key="9">
    <source>
        <dbReference type="PROSITE" id="PS50887"/>
    </source>
</evidence>
<keyword evidence="11" id="KW-1185">Reference proteome</keyword>
<evidence type="ECO:0000256" key="6">
    <source>
        <dbReference type="ARBA" id="ARBA00023136"/>
    </source>
</evidence>
<feature type="domain" description="GGDEF" evidence="9">
    <location>
        <begin position="229"/>
        <end position="362"/>
    </location>
</feature>
<name>A0A506UK12_9HYPH</name>
<keyword evidence="5 8" id="KW-1133">Transmembrane helix</keyword>
<dbReference type="GO" id="GO:0052621">
    <property type="term" value="F:diguanylate cyclase activity"/>
    <property type="evidence" value="ECO:0007669"/>
    <property type="project" value="UniProtKB-EC"/>
</dbReference>
<dbReference type="Proteomes" id="UP000318801">
    <property type="component" value="Unassembled WGS sequence"/>
</dbReference>
<comment type="catalytic activity">
    <reaction evidence="7">
        <text>2 GTP = 3',3'-c-di-GMP + 2 diphosphate</text>
        <dbReference type="Rhea" id="RHEA:24898"/>
        <dbReference type="ChEBI" id="CHEBI:33019"/>
        <dbReference type="ChEBI" id="CHEBI:37565"/>
        <dbReference type="ChEBI" id="CHEBI:58805"/>
        <dbReference type="EC" id="2.7.7.65"/>
    </reaction>
</comment>
<evidence type="ECO:0000313" key="10">
    <source>
        <dbReference type="EMBL" id="TPW33603.1"/>
    </source>
</evidence>
<dbReference type="GO" id="GO:0071555">
    <property type="term" value="P:cell wall organization"/>
    <property type="evidence" value="ECO:0007669"/>
    <property type="project" value="InterPro"/>
</dbReference>
<evidence type="ECO:0000256" key="2">
    <source>
        <dbReference type="ARBA" id="ARBA00012528"/>
    </source>
</evidence>
<evidence type="ECO:0000256" key="7">
    <source>
        <dbReference type="ARBA" id="ARBA00034247"/>
    </source>
</evidence>
<dbReference type="NCBIfam" id="TIGR00254">
    <property type="entry name" value="GGDEF"/>
    <property type="match status" value="1"/>
</dbReference>
<gene>
    <name evidence="10" type="ORF">FJU08_03360</name>
</gene>